<name>A0A6A6QE61_9PEZI</name>
<feature type="coiled-coil region" evidence="1">
    <location>
        <begin position="65"/>
        <end position="127"/>
    </location>
</feature>
<evidence type="ECO:0000313" key="3">
    <source>
        <dbReference type="EMBL" id="KAF2490324.1"/>
    </source>
</evidence>
<feature type="compositionally biased region" description="Basic residues" evidence="2">
    <location>
        <begin position="209"/>
        <end position="222"/>
    </location>
</feature>
<organism evidence="3 4">
    <name type="scientific">Lophium mytilinum</name>
    <dbReference type="NCBI Taxonomy" id="390894"/>
    <lineage>
        <taxon>Eukaryota</taxon>
        <taxon>Fungi</taxon>
        <taxon>Dikarya</taxon>
        <taxon>Ascomycota</taxon>
        <taxon>Pezizomycotina</taxon>
        <taxon>Dothideomycetes</taxon>
        <taxon>Pleosporomycetidae</taxon>
        <taxon>Mytilinidiales</taxon>
        <taxon>Mytilinidiaceae</taxon>
        <taxon>Lophium</taxon>
    </lineage>
</organism>
<dbReference type="Proteomes" id="UP000799750">
    <property type="component" value="Unassembled WGS sequence"/>
</dbReference>
<gene>
    <name evidence="3" type="ORF">BU16DRAFT_148837</name>
</gene>
<dbReference type="EMBL" id="MU004197">
    <property type="protein sequence ID" value="KAF2490324.1"/>
    <property type="molecule type" value="Genomic_DNA"/>
</dbReference>
<evidence type="ECO:0000256" key="2">
    <source>
        <dbReference type="SAM" id="MobiDB-lite"/>
    </source>
</evidence>
<proteinExistence type="predicted"/>
<keyword evidence="1" id="KW-0175">Coiled coil</keyword>
<feature type="coiled-coil region" evidence="1">
    <location>
        <begin position="12"/>
        <end position="39"/>
    </location>
</feature>
<protein>
    <recommendedName>
        <fullName evidence="5">NUDE domain-containing protein</fullName>
    </recommendedName>
</protein>
<evidence type="ECO:0000256" key="1">
    <source>
        <dbReference type="SAM" id="Coils"/>
    </source>
</evidence>
<accession>A0A6A6QE61</accession>
<reference evidence="3" key="1">
    <citation type="journal article" date="2020" name="Stud. Mycol.">
        <title>101 Dothideomycetes genomes: a test case for predicting lifestyles and emergence of pathogens.</title>
        <authorList>
            <person name="Haridas S."/>
            <person name="Albert R."/>
            <person name="Binder M."/>
            <person name="Bloem J."/>
            <person name="Labutti K."/>
            <person name="Salamov A."/>
            <person name="Andreopoulos B."/>
            <person name="Baker S."/>
            <person name="Barry K."/>
            <person name="Bills G."/>
            <person name="Bluhm B."/>
            <person name="Cannon C."/>
            <person name="Castanera R."/>
            <person name="Culley D."/>
            <person name="Daum C."/>
            <person name="Ezra D."/>
            <person name="Gonzalez J."/>
            <person name="Henrissat B."/>
            <person name="Kuo A."/>
            <person name="Liang C."/>
            <person name="Lipzen A."/>
            <person name="Lutzoni F."/>
            <person name="Magnuson J."/>
            <person name="Mondo S."/>
            <person name="Nolan M."/>
            <person name="Ohm R."/>
            <person name="Pangilinan J."/>
            <person name="Park H.-J."/>
            <person name="Ramirez L."/>
            <person name="Alfaro M."/>
            <person name="Sun H."/>
            <person name="Tritt A."/>
            <person name="Yoshinaga Y."/>
            <person name="Zwiers L.-H."/>
            <person name="Turgeon B."/>
            <person name="Goodwin S."/>
            <person name="Spatafora J."/>
            <person name="Crous P."/>
            <person name="Grigoriev I."/>
        </authorList>
    </citation>
    <scope>NUCLEOTIDE SEQUENCE</scope>
    <source>
        <strain evidence="3">CBS 269.34</strain>
    </source>
</reference>
<evidence type="ECO:0000313" key="4">
    <source>
        <dbReference type="Proteomes" id="UP000799750"/>
    </source>
</evidence>
<keyword evidence="4" id="KW-1185">Reference proteome</keyword>
<sequence length="222" mass="25595">MADNLGDPSNAVSMLLKRIEELEIETAKLKREKASANAAHELIDDQLDNLYGEQLEHKRVWEKDTAEKECQIEELKDIIEGVKDERNDYRFEVEELTDENYVLRKDRDKLQAALEGKDEEIAVLKARFASKDATIDRLVKENARLQEVEDTDIMEDIMESTIRKSNSQRTNLLPKSRDLQPELVLSLAAPKAPMALRQDAQSFNDTKLPIRHNKRKRPNPTT</sequence>
<evidence type="ECO:0008006" key="5">
    <source>
        <dbReference type="Google" id="ProtNLM"/>
    </source>
</evidence>
<feature type="region of interest" description="Disordered" evidence="2">
    <location>
        <begin position="195"/>
        <end position="222"/>
    </location>
</feature>
<dbReference type="AlphaFoldDB" id="A0A6A6QE61"/>